<gene>
    <name evidence="1" type="ORF">HPBE_LOCUS16758</name>
</gene>
<dbReference type="WBParaSite" id="HPBE_0001675901-mRNA-1">
    <property type="protein sequence ID" value="HPBE_0001675901-mRNA-1"/>
    <property type="gene ID" value="HPBE_0001675901"/>
</dbReference>
<reference evidence="1 2" key="1">
    <citation type="submission" date="2018-11" db="EMBL/GenBank/DDBJ databases">
        <authorList>
            <consortium name="Pathogen Informatics"/>
        </authorList>
    </citation>
    <scope>NUCLEOTIDE SEQUENCE [LARGE SCALE GENOMIC DNA]</scope>
</reference>
<dbReference type="EMBL" id="UZAH01029597">
    <property type="protein sequence ID" value="VDP06932.1"/>
    <property type="molecule type" value="Genomic_DNA"/>
</dbReference>
<protein>
    <submittedName>
        <fullName evidence="3">CYSTM domain-containing protein</fullName>
    </submittedName>
</protein>
<keyword evidence="2" id="KW-1185">Reference proteome</keyword>
<dbReference type="AlphaFoldDB" id="A0A183G591"/>
<accession>A0A183G591</accession>
<evidence type="ECO:0000313" key="3">
    <source>
        <dbReference type="WBParaSite" id="HPBE_0001675901-mRNA-1"/>
    </source>
</evidence>
<sequence length="75" mass="7660">MCACSTIGGGACCHEHPIPQVLGVEFPPRPTKPSTPPRSVILVVGERRNSGDGGKCCLIALLACCAGCCLADCCD</sequence>
<organism evidence="2 3">
    <name type="scientific">Heligmosomoides polygyrus</name>
    <name type="common">Parasitic roundworm</name>
    <dbReference type="NCBI Taxonomy" id="6339"/>
    <lineage>
        <taxon>Eukaryota</taxon>
        <taxon>Metazoa</taxon>
        <taxon>Ecdysozoa</taxon>
        <taxon>Nematoda</taxon>
        <taxon>Chromadorea</taxon>
        <taxon>Rhabditida</taxon>
        <taxon>Rhabditina</taxon>
        <taxon>Rhabditomorpha</taxon>
        <taxon>Strongyloidea</taxon>
        <taxon>Heligmosomidae</taxon>
        <taxon>Heligmosomoides</taxon>
    </lineage>
</organism>
<proteinExistence type="predicted"/>
<evidence type="ECO:0000313" key="2">
    <source>
        <dbReference type="Proteomes" id="UP000050761"/>
    </source>
</evidence>
<name>A0A183G591_HELPZ</name>
<accession>A0A3P8A1F9</accession>
<evidence type="ECO:0000313" key="1">
    <source>
        <dbReference type="EMBL" id="VDP06932.1"/>
    </source>
</evidence>
<dbReference type="Proteomes" id="UP000050761">
    <property type="component" value="Unassembled WGS sequence"/>
</dbReference>
<reference evidence="3" key="2">
    <citation type="submission" date="2019-09" db="UniProtKB">
        <authorList>
            <consortium name="WormBaseParasite"/>
        </authorList>
    </citation>
    <scope>IDENTIFICATION</scope>
</reference>